<sequence>MSDEAIRRALDPDSPFPQPSLGSEEERAHIKEWVGPAGAGRGMRNVKVVQQGAGGGADRTEGINRDAGQFQGQGAHVTGSREMAESAGADKMGAGTTNE</sequence>
<evidence type="ECO:0000313" key="2">
    <source>
        <dbReference type="EMBL" id="GBF90868.1"/>
    </source>
</evidence>
<proteinExistence type="predicted"/>
<feature type="region of interest" description="Disordered" evidence="1">
    <location>
        <begin position="1"/>
        <end position="26"/>
    </location>
</feature>
<dbReference type="InParanoid" id="A0A2V0NT60"/>
<gene>
    <name evidence="2" type="ORF">Rsub_03722</name>
</gene>
<dbReference type="EMBL" id="BDRX01000020">
    <property type="protein sequence ID" value="GBF90868.1"/>
    <property type="molecule type" value="Genomic_DNA"/>
</dbReference>
<evidence type="ECO:0000313" key="3">
    <source>
        <dbReference type="Proteomes" id="UP000247498"/>
    </source>
</evidence>
<protein>
    <submittedName>
        <fullName evidence="2">Uncharacterized protein</fullName>
    </submittedName>
</protein>
<accession>A0A2V0NT60</accession>
<keyword evidence="3" id="KW-1185">Reference proteome</keyword>
<feature type="compositionally biased region" description="Basic and acidic residues" evidence="1">
    <location>
        <begin position="1"/>
        <end position="11"/>
    </location>
</feature>
<dbReference type="AlphaFoldDB" id="A0A2V0NT60"/>
<organism evidence="2 3">
    <name type="scientific">Raphidocelis subcapitata</name>
    <dbReference type="NCBI Taxonomy" id="307507"/>
    <lineage>
        <taxon>Eukaryota</taxon>
        <taxon>Viridiplantae</taxon>
        <taxon>Chlorophyta</taxon>
        <taxon>core chlorophytes</taxon>
        <taxon>Chlorophyceae</taxon>
        <taxon>CS clade</taxon>
        <taxon>Sphaeropleales</taxon>
        <taxon>Selenastraceae</taxon>
        <taxon>Raphidocelis</taxon>
    </lineage>
</organism>
<dbReference type="Proteomes" id="UP000247498">
    <property type="component" value="Unassembled WGS sequence"/>
</dbReference>
<comment type="caution">
    <text evidence="2">The sequence shown here is derived from an EMBL/GenBank/DDBJ whole genome shotgun (WGS) entry which is preliminary data.</text>
</comment>
<name>A0A2V0NT60_9CHLO</name>
<reference evidence="2 3" key="1">
    <citation type="journal article" date="2018" name="Sci. Rep.">
        <title>Raphidocelis subcapitata (=Pseudokirchneriella subcapitata) provides an insight into genome evolution and environmental adaptations in the Sphaeropleales.</title>
        <authorList>
            <person name="Suzuki S."/>
            <person name="Yamaguchi H."/>
            <person name="Nakajima N."/>
            <person name="Kawachi M."/>
        </authorList>
    </citation>
    <scope>NUCLEOTIDE SEQUENCE [LARGE SCALE GENOMIC DNA]</scope>
    <source>
        <strain evidence="2 3">NIES-35</strain>
    </source>
</reference>
<evidence type="ECO:0000256" key="1">
    <source>
        <dbReference type="SAM" id="MobiDB-lite"/>
    </source>
</evidence>
<feature type="region of interest" description="Disordered" evidence="1">
    <location>
        <begin position="51"/>
        <end position="99"/>
    </location>
</feature>